<organism evidence="1 2">
    <name type="scientific">Natronosalvus hydrolyticus</name>
    <dbReference type="NCBI Taxonomy" id="2979988"/>
    <lineage>
        <taxon>Archaea</taxon>
        <taxon>Methanobacteriati</taxon>
        <taxon>Methanobacteriota</taxon>
        <taxon>Stenosarchaea group</taxon>
        <taxon>Halobacteria</taxon>
        <taxon>Halobacteriales</taxon>
        <taxon>Natrialbaceae</taxon>
        <taxon>Natronosalvus</taxon>
    </lineage>
</organism>
<protein>
    <submittedName>
        <fullName evidence="1">Uncharacterized protein</fullName>
    </submittedName>
</protein>
<reference evidence="1 2" key="1">
    <citation type="submission" date="2022-09" db="EMBL/GenBank/DDBJ databases">
        <title>Enrichment on poylsaccharides allowed isolation of novel metabolic and taxonomic groups of Haloarchaea.</title>
        <authorList>
            <person name="Sorokin D.Y."/>
            <person name="Elcheninov A.G."/>
            <person name="Khizhniak T.V."/>
            <person name="Kolganova T.V."/>
            <person name="Kublanov I.V."/>
        </authorList>
    </citation>
    <scope>NUCLEOTIDE SEQUENCE [LARGE SCALE GENOMIC DNA]</scope>
    <source>
        <strain evidence="1 2">AArc-curdl1</strain>
    </source>
</reference>
<proteinExistence type="predicted"/>
<dbReference type="AlphaFoldDB" id="A0AAP3E9N8"/>
<keyword evidence="2" id="KW-1185">Reference proteome</keyword>
<accession>A0AAP3E9N8</accession>
<dbReference type="RefSeq" id="WP_342810556.1">
    <property type="nucleotide sequence ID" value="NZ_JAOPJZ010000034.1"/>
</dbReference>
<comment type="caution">
    <text evidence="1">The sequence shown here is derived from an EMBL/GenBank/DDBJ whole genome shotgun (WGS) entry which is preliminary data.</text>
</comment>
<evidence type="ECO:0000313" key="2">
    <source>
        <dbReference type="Proteomes" id="UP001321047"/>
    </source>
</evidence>
<sequence>MYNTTHTETDDCPLDSFEINTYSVTVPVQLSVFDSYEELELAIVETAARSIVSTVEHLGDDDVEYVTTQVDLNSETLEAIFADGADDVVNVETSTRLGLAPEQ</sequence>
<dbReference type="EMBL" id="JAOPJZ010000034">
    <property type="protein sequence ID" value="MCU4754254.1"/>
    <property type="molecule type" value="Genomic_DNA"/>
</dbReference>
<evidence type="ECO:0000313" key="1">
    <source>
        <dbReference type="EMBL" id="MCU4754254.1"/>
    </source>
</evidence>
<gene>
    <name evidence="1" type="ORF">OB919_20100</name>
</gene>
<name>A0AAP3E9N8_9EURY</name>
<dbReference type="Proteomes" id="UP001321047">
    <property type="component" value="Unassembled WGS sequence"/>
</dbReference>